<dbReference type="SUPFAM" id="SSF51735">
    <property type="entry name" value="NAD(P)-binding Rossmann-fold domains"/>
    <property type="match status" value="1"/>
</dbReference>
<reference evidence="3" key="1">
    <citation type="journal article" date="2020" name="Stud. Mycol.">
        <title>101 Dothideomycetes genomes: a test case for predicting lifestyles and emergence of pathogens.</title>
        <authorList>
            <person name="Haridas S."/>
            <person name="Albert R."/>
            <person name="Binder M."/>
            <person name="Bloem J."/>
            <person name="Labutti K."/>
            <person name="Salamov A."/>
            <person name="Andreopoulos B."/>
            <person name="Baker S."/>
            <person name="Barry K."/>
            <person name="Bills G."/>
            <person name="Bluhm B."/>
            <person name="Cannon C."/>
            <person name="Castanera R."/>
            <person name="Culley D."/>
            <person name="Daum C."/>
            <person name="Ezra D."/>
            <person name="Gonzalez J."/>
            <person name="Henrissat B."/>
            <person name="Kuo A."/>
            <person name="Liang C."/>
            <person name="Lipzen A."/>
            <person name="Lutzoni F."/>
            <person name="Magnuson J."/>
            <person name="Mondo S."/>
            <person name="Nolan M."/>
            <person name="Ohm R."/>
            <person name="Pangilinan J."/>
            <person name="Park H.-J."/>
            <person name="Ramirez L."/>
            <person name="Alfaro M."/>
            <person name="Sun H."/>
            <person name="Tritt A."/>
            <person name="Yoshinaga Y."/>
            <person name="Zwiers L.-H."/>
            <person name="Turgeon B."/>
            <person name="Goodwin S."/>
            <person name="Spatafora J."/>
            <person name="Crous P."/>
            <person name="Grigoriev I."/>
        </authorList>
    </citation>
    <scope>NUCLEOTIDE SEQUENCE</scope>
    <source>
        <strain evidence="3">CBS 207.26</strain>
    </source>
</reference>
<dbReference type="Gene3D" id="3.40.50.720">
    <property type="entry name" value="NAD(P)-binding Rossmann-like Domain"/>
    <property type="match status" value="1"/>
</dbReference>
<dbReference type="InterPro" id="IPR036291">
    <property type="entry name" value="NAD(P)-bd_dom_sf"/>
</dbReference>
<dbReference type="GO" id="GO:0000166">
    <property type="term" value="F:nucleotide binding"/>
    <property type="evidence" value="ECO:0007669"/>
    <property type="project" value="InterPro"/>
</dbReference>
<gene>
    <name evidence="3" type="ORF">K469DRAFT_675761</name>
</gene>
<keyword evidence="4" id="KW-1185">Reference proteome</keyword>
<evidence type="ECO:0000259" key="1">
    <source>
        <dbReference type="Pfam" id="PF01408"/>
    </source>
</evidence>
<dbReference type="Pfam" id="PF01408">
    <property type="entry name" value="GFO_IDH_MocA"/>
    <property type="match status" value="1"/>
</dbReference>
<dbReference type="AlphaFoldDB" id="A0A6A6DJ37"/>
<dbReference type="Proteomes" id="UP000800200">
    <property type="component" value="Unassembled WGS sequence"/>
</dbReference>
<dbReference type="SUPFAM" id="SSF55347">
    <property type="entry name" value="Glyceraldehyde-3-phosphate dehydrogenase-like, C-terminal domain"/>
    <property type="match status" value="1"/>
</dbReference>
<feature type="domain" description="Gal80p-like C-terminal" evidence="2">
    <location>
        <begin position="148"/>
        <end position="302"/>
    </location>
</feature>
<organism evidence="3 4">
    <name type="scientific">Zopfia rhizophila CBS 207.26</name>
    <dbReference type="NCBI Taxonomy" id="1314779"/>
    <lineage>
        <taxon>Eukaryota</taxon>
        <taxon>Fungi</taxon>
        <taxon>Dikarya</taxon>
        <taxon>Ascomycota</taxon>
        <taxon>Pezizomycotina</taxon>
        <taxon>Dothideomycetes</taxon>
        <taxon>Dothideomycetes incertae sedis</taxon>
        <taxon>Zopfiaceae</taxon>
        <taxon>Zopfia</taxon>
    </lineage>
</organism>
<dbReference type="Pfam" id="PF22685">
    <property type="entry name" value="Gal80p_C-like"/>
    <property type="match status" value="1"/>
</dbReference>
<dbReference type="InterPro" id="IPR051317">
    <property type="entry name" value="Gfo/Idh/MocA_oxidoreduct"/>
</dbReference>
<dbReference type="OrthoDB" id="446809at2759"/>
<sequence>MFVTSNNGKPLRVALIGLSSSAITSWASLAHLPCLKTSAGLARFTISALCNSSVNAARSAIKAYDLPPTTKAYGSPGDLANDPDIDLVICNTRVDKHYETVLPSLKAGKDAYIEWPIASNKDQIEELARASKEKGIRIAIGLQGRWAPPVLKLKEIIQSGVLGKVLSSEVRAYGGTKDREILPFGLKYFVQRDVGGNPITIGVGHVIDFVQSVLGDLVPGSVHTHFQLQRPDVRIRNPETGEIIERIRSNIPDLVSLHGNLSSSPNTVSSATLSFLFRRGQPFPSTPALTWTINCDLGEIRLLAPSGISLQAAAYDEQVTIQIHHFDNNEVEEVQWEWDELQEEVPIIARSVLKCLYGFADGTKEGEGWVGIEDAAKRAEQIEGWLGDGSWD</sequence>
<proteinExistence type="predicted"/>
<name>A0A6A6DJ37_9PEZI</name>
<accession>A0A6A6DJ37</accession>
<evidence type="ECO:0000313" key="4">
    <source>
        <dbReference type="Proteomes" id="UP000800200"/>
    </source>
</evidence>
<dbReference type="InterPro" id="IPR000683">
    <property type="entry name" value="Gfo/Idh/MocA-like_OxRdtase_N"/>
</dbReference>
<dbReference type="PANTHER" id="PTHR43708">
    <property type="entry name" value="CONSERVED EXPRESSED OXIDOREDUCTASE (EUROFUNG)"/>
    <property type="match status" value="1"/>
</dbReference>
<dbReference type="EMBL" id="ML994675">
    <property type="protein sequence ID" value="KAF2178458.1"/>
    <property type="molecule type" value="Genomic_DNA"/>
</dbReference>
<evidence type="ECO:0000259" key="2">
    <source>
        <dbReference type="Pfam" id="PF22685"/>
    </source>
</evidence>
<dbReference type="Gene3D" id="3.30.360.10">
    <property type="entry name" value="Dihydrodipicolinate Reductase, domain 2"/>
    <property type="match status" value="1"/>
</dbReference>
<evidence type="ECO:0000313" key="3">
    <source>
        <dbReference type="EMBL" id="KAF2178458.1"/>
    </source>
</evidence>
<feature type="domain" description="Gfo/Idh/MocA-like oxidoreductase N-terminal" evidence="1">
    <location>
        <begin position="12"/>
        <end position="141"/>
    </location>
</feature>
<dbReference type="PANTHER" id="PTHR43708:SF1">
    <property type="entry name" value="GALACTOSE_LACTOSE METABOLISM REGULATORY PROTEIN GAL80"/>
    <property type="match status" value="1"/>
</dbReference>
<dbReference type="InterPro" id="IPR055080">
    <property type="entry name" value="Gal80p-like_C"/>
</dbReference>
<protein>
    <submittedName>
        <fullName evidence="3">Putative oxidoreductase</fullName>
    </submittedName>
</protein>